<dbReference type="InParanoid" id="A0A6J3EIP9"/>
<sequence>MEERPPSHPRVAWEESESSDESSSVLEPVEVESQQPDASWLPVYEEEEEAVDFIEAFVKNPEKDDVQKIKFLRNIVTVCTTAKEKGLLEGLDIFCFRNMLAENIQVLLDEEPRDKLCTVVRQQAMLAISALSTVEVVLEDEMMFLLLASFKSVFLLPPKEELDIRLYDTTLKSMDIMLQMLLISPPTFSFTVNLCSILQVGSFHSVGFTVAVPHPRAR</sequence>
<dbReference type="Pfam" id="PF23210">
    <property type="entry name" value="HEAT_Maestro_2"/>
    <property type="match status" value="1"/>
</dbReference>
<evidence type="ECO:0000313" key="3">
    <source>
        <dbReference type="Proteomes" id="UP000504639"/>
    </source>
</evidence>
<evidence type="ECO:0000256" key="1">
    <source>
        <dbReference type="SAM" id="MobiDB-lite"/>
    </source>
</evidence>
<dbReference type="Proteomes" id="UP000504639">
    <property type="component" value="Unplaced"/>
</dbReference>
<dbReference type="GO" id="GO:0005737">
    <property type="term" value="C:cytoplasm"/>
    <property type="evidence" value="ECO:0007669"/>
    <property type="project" value="TreeGrafter"/>
</dbReference>
<keyword evidence="3" id="KW-1185">Reference proteome</keyword>
<feature type="region of interest" description="Disordered" evidence="1">
    <location>
        <begin position="1"/>
        <end position="38"/>
    </location>
</feature>
<protein>
    <submittedName>
        <fullName evidence="4">Uncharacterized protein LOC116501599</fullName>
    </submittedName>
</protein>
<organism evidence="3 4">
    <name type="scientific">Aythya fuligula</name>
    <name type="common">Tufted duck</name>
    <name type="synonym">Anas fuligula</name>
    <dbReference type="NCBI Taxonomy" id="219594"/>
    <lineage>
        <taxon>Eukaryota</taxon>
        <taxon>Metazoa</taxon>
        <taxon>Chordata</taxon>
        <taxon>Craniata</taxon>
        <taxon>Vertebrata</taxon>
        <taxon>Euteleostomi</taxon>
        <taxon>Archelosauria</taxon>
        <taxon>Archosauria</taxon>
        <taxon>Dinosauria</taxon>
        <taxon>Saurischia</taxon>
        <taxon>Theropoda</taxon>
        <taxon>Coelurosauria</taxon>
        <taxon>Aves</taxon>
        <taxon>Neognathae</taxon>
        <taxon>Galloanserae</taxon>
        <taxon>Anseriformes</taxon>
        <taxon>Anatidae</taxon>
        <taxon>Aythyinae</taxon>
        <taxon>Aythya</taxon>
    </lineage>
</organism>
<dbReference type="GeneID" id="116501599"/>
<accession>A0A6J3EIP9</accession>
<dbReference type="InterPro" id="IPR055408">
    <property type="entry name" value="HEAT_MROH2B-like"/>
</dbReference>
<feature type="compositionally biased region" description="Low complexity" evidence="1">
    <location>
        <begin position="21"/>
        <end position="33"/>
    </location>
</feature>
<name>A0A6J3EIP9_AYTFU</name>
<feature type="domain" description="MROH2B-like HEAT-repeats" evidence="2">
    <location>
        <begin position="62"/>
        <end position="183"/>
    </location>
</feature>
<dbReference type="InterPro" id="IPR045206">
    <property type="entry name" value="Maestro_heat-like_prot"/>
</dbReference>
<reference evidence="4" key="1">
    <citation type="submission" date="2025-08" db="UniProtKB">
        <authorList>
            <consortium name="RefSeq"/>
        </authorList>
    </citation>
    <scope>IDENTIFICATION</scope>
    <source>
        <tissue evidence="4">Lung</tissue>
    </source>
</reference>
<proteinExistence type="predicted"/>
<dbReference type="KEGG" id="aful:116501599"/>
<dbReference type="AlphaFoldDB" id="A0A6J3EIP9"/>
<dbReference type="PANTHER" id="PTHR23120">
    <property type="entry name" value="MAESTRO-RELATED HEAT DOMAIN-CONTAINING"/>
    <property type="match status" value="1"/>
</dbReference>
<evidence type="ECO:0000313" key="4">
    <source>
        <dbReference type="RefSeq" id="XP_032063084.1"/>
    </source>
</evidence>
<evidence type="ECO:0000259" key="2">
    <source>
        <dbReference type="Pfam" id="PF23210"/>
    </source>
</evidence>
<gene>
    <name evidence="4" type="primary">LOC116501599</name>
</gene>
<dbReference type="RefSeq" id="XP_032063084.1">
    <property type="nucleotide sequence ID" value="XM_032207193.1"/>
</dbReference>
<dbReference type="PANTHER" id="PTHR23120:SF42">
    <property type="entry name" value="MAESTRO HEAT-LIKE REPEAT FAMILY MEMBER 3"/>
    <property type="match status" value="1"/>
</dbReference>